<dbReference type="AlphaFoldDB" id="A0A7T8GZ27"/>
<gene>
    <name evidence="3" type="ORF">FKW44_014478</name>
</gene>
<proteinExistence type="predicted"/>
<evidence type="ECO:0000313" key="3">
    <source>
        <dbReference type="EMBL" id="QQP40443.1"/>
    </source>
</evidence>
<accession>A0A7T8GZ27</accession>
<dbReference type="Gene3D" id="1.20.930.10">
    <property type="entry name" value="Conserved domain common to transcription factors TFIIS, elongin A, CRSP70"/>
    <property type="match status" value="1"/>
</dbReference>
<dbReference type="OrthoDB" id="44867at2759"/>
<sequence>MGVEEEVVDIRKKLENILGDSDDGNQALDLLKVLGRLKINLDILTVTRIGMTVNNL</sequence>
<dbReference type="SUPFAM" id="SSF47676">
    <property type="entry name" value="Conserved domain common to transcription factors TFIIS, elongin A, CRSP70"/>
    <property type="match status" value="1"/>
</dbReference>
<evidence type="ECO:0000259" key="2">
    <source>
        <dbReference type="PROSITE" id="PS51319"/>
    </source>
</evidence>
<organism evidence="3 4">
    <name type="scientific">Caligus rogercresseyi</name>
    <name type="common">Sea louse</name>
    <dbReference type="NCBI Taxonomy" id="217165"/>
    <lineage>
        <taxon>Eukaryota</taxon>
        <taxon>Metazoa</taxon>
        <taxon>Ecdysozoa</taxon>
        <taxon>Arthropoda</taxon>
        <taxon>Crustacea</taxon>
        <taxon>Multicrustacea</taxon>
        <taxon>Hexanauplia</taxon>
        <taxon>Copepoda</taxon>
        <taxon>Siphonostomatoida</taxon>
        <taxon>Caligidae</taxon>
        <taxon>Caligus</taxon>
    </lineage>
</organism>
<dbReference type="Proteomes" id="UP000595437">
    <property type="component" value="Chromosome 9"/>
</dbReference>
<dbReference type="InterPro" id="IPR035441">
    <property type="entry name" value="TFIIS/LEDGF_dom_sf"/>
</dbReference>
<dbReference type="GO" id="GO:0005634">
    <property type="term" value="C:nucleus"/>
    <property type="evidence" value="ECO:0007669"/>
    <property type="project" value="UniProtKB-SubCell"/>
</dbReference>
<keyword evidence="3" id="KW-0251">Elongation factor</keyword>
<feature type="non-terminal residue" evidence="3">
    <location>
        <position position="56"/>
    </location>
</feature>
<dbReference type="EMBL" id="CP045898">
    <property type="protein sequence ID" value="QQP40443.1"/>
    <property type="molecule type" value="Genomic_DNA"/>
</dbReference>
<name>A0A7T8GZ27_CALRO</name>
<dbReference type="GO" id="GO:0003746">
    <property type="term" value="F:translation elongation factor activity"/>
    <property type="evidence" value="ECO:0007669"/>
    <property type="project" value="UniProtKB-KW"/>
</dbReference>
<keyword evidence="1" id="KW-0539">Nucleus</keyword>
<keyword evidence="4" id="KW-1185">Reference proteome</keyword>
<evidence type="ECO:0000313" key="4">
    <source>
        <dbReference type="Proteomes" id="UP000595437"/>
    </source>
</evidence>
<evidence type="ECO:0000256" key="1">
    <source>
        <dbReference type="PROSITE-ProRule" id="PRU00649"/>
    </source>
</evidence>
<reference evidence="4" key="1">
    <citation type="submission" date="2021-01" db="EMBL/GenBank/DDBJ databases">
        <title>Caligus Genome Assembly.</title>
        <authorList>
            <person name="Gallardo-Escarate C."/>
        </authorList>
    </citation>
    <scope>NUCLEOTIDE SEQUENCE [LARGE SCALE GENOMIC DNA]</scope>
</reference>
<comment type="subcellular location">
    <subcellularLocation>
        <location evidence="1">Nucleus</location>
    </subcellularLocation>
</comment>
<protein>
    <submittedName>
        <fullName evidence="3">Transcription elongation factor S-II</fullName>
    </submittedName>
</protein>
<dbReference type="PROSITE" id="PS51319">
    <property type="entry name" value="TFIIS_N"/>
    <property type="match status" value="1"/>
</dbReference>
<feature type="domain" description="TFIIS N-terminal" evidence="2">
    <location>
        <begin position="5"/>
        <end position="56"/>
    </location>
</feature>
<keyword evidence="3" id="KW-0648">Protein biosynthesis</keyword>
<dbReference type="InterPro" id="IPR017923">
    <property type="entry name" value="TFIIS_N"/>
</dbReference>
<dbReference type="Pfam" id="PF08711">
    <property type="entry name" value="Med26"/>
    <property type="match status" value="1"/>
</dbReference>